<dbReference type="InterPro" id="IPR014782">
    <property type="entry name" value="Peptidase_M1_dom"/>
</dbReference>
<dbReference type="PRINTS" id="PR00756">
    <property type="entry name" value="ALADIPTASE"/>
</dbReference>
<dbReference type="GO" id="GO:0042277">
    <property type="term" value="F:peptide binding"/>
    <property type="evidence" value="ECO:0007669"/>
    <property type="project" value="TreeGrafter"/>
</dbReference>
<dbReference type="Pfam" id="PF01433">
    <property type="entry name" value="Peptidase_M1"/>
    <property type="match status" value="1"/>
</dbReference>
<evidence type="ECO:0000313" key="14">
    <source>
        <dbReference type="EMBL" id="NMH28872.1"/>
    </source>
</evidence>
<protein>
    <recommendedName>
        <fullName evidence="5">Aminopeptidase N</fullName>
        <ecNumber evidence="4">3.4.11.2</ecNumber>
    </recommendedName>
</protein>
<dbReference type="SUPFAM" id="SSF48371">
    <property type="entry name" value="ARM repeat"/>
    <property type="match status" value="1"/>
</dbReference>
<accession>A0A972JK82</accession>
<evidence type="ECO:0000256" key="2">
    <source>
        <dbReference type="ARBA" id="ARBA00001947"/>
    </source>
</evidence>
<evidence type="ECO:0000259" key="12">
    <source>
        <dbReference type="Pfam" id="PF01433"/>
    </source>
</evidence>
<keyword evidence="9" id="KW-0378">Hydrolase</keyword>
<keyword evidence="6" id="KW-0031">Aminopeptidase</keyword>
<dbReference type="GO" id="GO:0043171">
    <property type="term" value="P:peptide catabolic process"/>
    <property type="evidence" value="ECO:0007669"/>
    <property type="project" value="TreeGrafter"/>
</dbReference>
<dbReference type="Pfam" id="PF17900">
    <property type="entry name" value="Peptidase_M1_N"/>
    <property type="match status" value="1"/>
</dbReference>
<evidence type="ECO:0000256" key="4">
    <source>
        <dbReference type="ARBA" id="ARBA00012564"/>
    </source>
</evidence>
<dbReference type="RefSeq" id="WP_169527979.1">
    <property type="nucleotide sequence ID" value="NZ_JAAMPU010000107.1"/>
</dbReference>
<comment type="cofactor">
    <cofactor evidence="2">
        <name>Zn(2+)</name>
        <dbReference type="ChEBI" id="CHEBI:29105"/>
    </cofactor>
</comment>
<dbReference type="Gene3D" id="2.60.40.1730">
    <property type="entry name" value="tricorn interacting facor f3 domain"/>
    <property type="match status" value="1"/>
</dbReference>
<dbReference type="GO" id="GO:0008270">
    <property type="term" value="F:zinc ion binding"/>
    <property type="evidence" value="ECO:0007669"/>
    <property type="project" value="InterPro"/>
</dbReference>
<dbReference type="InterPro" id="IPR045357">
    <property type="entry name" value="Aminopeptidase_N-like_N"/>
</dbReference>
<evidence type="ECO:0000256" key="7">
    <source>
        <dbReference type="ARBA" id="ARBA00022670"/>
    </source>
</evidence>
<dbReference type="Gene3D" id="1.10.390.10">
    <property type="entry name" value="Neutral Protease Domain 2"/>
    <property type="match status" value="1"/>
</dbReference>
<dbReference type="PANTHER" id="PTHR11533">
    <property type="entry name" value="PROTEASE M1 ZINC METALLOPROTEASE"/>
    <property type="match status" value="1"/>
</dbReference>
<evidence type="ECO:0000313" key="15">
    <source>
        <dbReference type="Proteomes" id="UP000712080"/>
    </source>
</evidence>
<reference evidence="14" key="1">
    <citation type="submission" date="2020-02" db="EMBL/GenBank/DDBJ databases">
        <title>Flavobacterium sp. genome.</title>
        <authorList>
            <person name="Jung H.S."/>
            <person name="Baek J.H."/>
            <person name="Jeon C.O."/>
        </authorList>
    </citation>
    <scope>NUCLEOTIDE SEQUENCE</scope>
    <source>
        <strain evidence="14">SE-s28</strain>
    </source>
</reference>
<evidence type="ECO:0000256" key="6">
    <source>
        <dbReference type="ARBA" id="ARBA00022438"/>
    </source>
</evidence>
<proteinExistence type="inferred from homology"/>
<evidence type="ECO:0000256" key="3">
    <source>
        <dbReference type="ARBA" id="ARBA00010136"/>
    </source>
</evidence>
<feature type="domain" description="Aminopeptidase N-like N-terminal" evidence="13">
    <location>
        <begin position="36"/>
        <end position="195"/>
    </location>
</feature>
<keyword evidence="7" id="KW-0645">Protease</keyword>
<dbReference type="InterPro" id="IPR050344">
    <property type="entry name" value="Peptidase_M1_aminopeptidases"/>
</dbReference>
<dbReference type="GO" id="GO:0005615">
    <property type="term" value="C:extracellular space"/>
    <property type="evidence" value="ECO:0007669"/>
    <property type="project" value="TreeGrafter"/>
</dbReference>
<evidence type="ECO:0000259" key="13">
    <source>
        <dbReference type="Pfam" id="PF17900"/>
    </source>
</evidence>
<dbReference type="InterPro" id="IPR042097">
    <property type="entry name" value="Aminopeptidase_N-like_N_sf"/>
</dbReference>
<keyword evidence="10" id="KW-0862">Zinc</keyword>
<dbReference type="InterPro" id="IPR027268">
    <property type="entry name" value="Peptidase_M4/M1_CTD_sf"/>
</dbReference>
<comment type="catalytic activity">
    <reaction evidence="1">
        <text>Release of an N-terminal amino acid, Xaa-|-Yaa- from a peptide, amide or arylamide. Xaa is preferably Ala, but may be most amino acids including Pro (slow action). When a terminal hydrophobic residue is followed by a prolyl residue, the two may be released as an intact Xaa-Pro dipeptide.</text>
        <dbReference type="EC" id="3.4.11.2"/>
    </reaction>
</comment>
<evidence type="ECO:0000256" key="8">
    <source>
        <dbReference type="ARBA" id="ARBA00022723"/>
    </source>
</evidence>
<dbReference type="CDD" id="cd09603">
    <property type="entry name" value="M1_APN_like"/>
    <property type="match status" value="1"/>
</dbReference>
<dbReference type="AlphaFoldDB" id="A0A972JK82"/>
<dbReference type="GO" id="GO:0006508">
    <property type="term" value="P:proteolysis"/>
    <property type="evidence" value="ECO:0007669"/>
    <property type="project" value="UniProtKB-KW"/>
</dbReference>
<evidence type="ECO:0000256" key="11">
    <source>
        <dbReference type="ARBA" id="ARBA00023049"/>
    </source>
</evidence>
<dbReference type="InterPro" id="IPR001930">
    <property type="entry name" value="Peptidase_M1"/>
</dbReference>
<evidence type="ECO:0000256" key="5">
    <source>
        <dbReference type="ARBA" id="ARBA00015611"/>
    </source>
</evidence>
<feature type="domain" description="Peptidase M1 membrane alanine aminopeptidase" evidence="12">
    <location>
        <begin position="237"/>
        <end position="433"/>
    </location>
</feature>
<keyword evidence="15" id="KW-1185">Reference proteome</keyword>
<organism evidence="14 15">
    <name type="scientific">Flavobacterium silvaticum</name>
    <dbReference type="NCBI Taxonomy" id="1852020"/>
    <lineage>
        <taxon>Bacteria</taxon>
        <taxon>Pseudomonadati</taxon>
        <taxon>Bacteroidota</taxon>
        <taxon>Flavobacteriia</taxon>
        <taxon>Flavobacteriales</taxon>
        <taxon>Flavobacteriaceae</taxon>
        <taxon>Flavobacterium</taxon>
    </lineage>
</organism>
<dbReference type="EMBL" id="JAAMPU010000107">
    <property type="protein sequence ID" value="NMH28872.1"/>
    <property type="molecule type" value="Genomic_DNA"/>
</dbReference>
<dbReference type="Proteomes" id="UP000712080">
    <property type="component" value="Unassembled WGS sequence"/>
</dbReference>
<dbReference type="PANTHER" id="PTHR11533:SF174">
    <property type="entry name" value="PUROMYCIN-SENSITIVE AMINOPEPTIDASE-RELATED"/>
    <property type="match status" value="1"/>
</dbReference>
<comment type="similarity">
    <text evidence="3">Belongs to the peptidase M1 family.</text>
</comment>
<evidence type="ECO:0000256" key="9">
    <source>
        <dbReference type="ARBA" id="ARBA00022801"/>
    </source>
</evidence>
<name>A0A972JK82_9FLAO</name>
<dbReference type="GO" id="GO:0070006">
    <property type="term" value="F:metalloaminopeptidase activity"/>
    <property type="evidence" value="ECO:0007669"/>
    <property type="project" value="TreeGrafter"/>
</dbReference>
<evidence type="ECO:0000256" key="10">
    <source>
        <dbReference type="ARBA" id="ARBA00022833"/>
    </source>
</evidence>
<sequence length="696" mass="80918">MKYLLLLCFTFCFAQKSASDKKQQIDFVDFKSVHANLSFHFQKQEVSGDVTFEFEVKKNPDTISIDAVSMEIPDVTLNGKISPFINSGKKIKLYKGYKKGKNTLVFHYSAHPKQALYFVSAPNNNIQIWTQGQGKYTSNWFPSFDDANEKLIFSLSLTYASDYTVISNGQLNKSREFNGQKIWDYSMDDPMSSYLLMLAIGKFDKKTITADSGTTSELYLEPTEMADKWEPTYRYSKQIFDFLEKETIPYAWKMYRQIPVRDFLYGGMENTSSTLFTRDYVVDSIGFNDRNYVNVNGHELAHQWFGDLVTAKSGEHHWLQEGFATYYALLAEREVFGDDYFYWKLYENAETIQQASKTDTIPILNAKASSTTYYQKGAWALHILRETVGEDNFRKAVRNYLDKYKFTNVDTKEFLDEVYKVKSFDRDRFEKTWLKSGKFEVAEALQSLSKNQFMRDYFELGSLADKPFADKKNRFMDVLHSDAYYPIKQEVIYQSIEIPFEEKKELLRAAMATKDVEVRQVVAQTLKKIPAEFQSEYESLLTDASYITREITLNALCREFPEKRSFYLDQTDGQIGLNDKNIRLLWLTLALKTEGYRPDKKAAYYDELLANAQPGEEGSVRQSAMQKLLFIDKGDSNVLPLLAKALVHQKWQLTKFARDTIREKLKLTNTRKFYEELLPSLSADEQVQLKRLLDEK</sequence>
<keyword evidence="11" id="KW-0482">Metalloprotease</keyword>
<dbReference type="SUPFAM" id="SSF63737">
    <property type="entry name" value="Leukotriene A4 hydrolase N-terminal domain"/>
    <property type="match status" value="1"/>
</dbReference>
<dbReference type="GO" id="GO:0005737">
    <property type="term" value="C:cytoplasm"/>
    <property type="evidence" value="ECO:0007669"/>
    <property type="project" value="TreeGrafter"/>
</dbReference>
<dbReference type="GO" id="GO:0016020">
    <property type="term" value="C:membrane"/>
    <property type="evidence" value="ECO:0007669"/>
    <property type="project" value="TreeGrafter"/>
</dbReference>
<dbReference type="InterPro" id="IPR016024">
    <property type="entry name" value="ARM-type_fold"/>
</dbReference>
<gene>
    <name evidence="14" type="ORF">G6047_12580</name>
</gene>
<evidence type="ECO:0000256" key="1">
    <source>
        <dbReference type="ARBA" id="ARBA00000098"/>
    </source>
</evidence>
<dbReference type="EC" id="3.4.11.2" evidence="4"/>
<comment type="caution">
    <text evidence="14">The sequence shown here is derived from an EMBL/GenBank/DDBJ whole genome shotgun (WGS) entry which is preliminary data.</text>
</comment>
<dbReference type="SUPFAM" id="SSF55486">
    <property type="entry name" value="Metalloproteases ('zincins'), catalytic domain"/>
    <property type="match status" value="1"/>
</dbReference>
<keyword evidence="8" id="KW-0479">Metal-binding</keyword>
<dbReference type="GO" id="GO:0016285">
    <property type="term" value="F:alanyl aminopeptidase activity"/>
    <property type="evidence" value="ECO:0007669"/>
    <property type="project" value="UniProtKB-EC"/>
</dbReference>